<dbReference type="AlphaFoldDB" id="A0A140DL36"/>
<organism evidence="1">
    <name type="scientific">Rhynchophorus ferrugineus</name>
    <name type="common">Red palm weevil</name>
    <name type="synonym">Curculio ferrugineus</name>
    <dbReference type="NCBI Taxonomy" id="354439"/>
    <lineage>
        <taxon>Eukaryota</taxon>
        <taxon>Metazoa</taxon>
        <taxon>Ecdysozoa</taxon>
        <taxon>Arthropoda</taxon>
        <taxon>Hexapoda</taxon>
        <taxon>Insecta</taxon>
        <taxon>Pterygota</taxon>
        <taxon>Neoptera</taxon>
        <taxon>Endopterygota</taxon>
        <taxon>Coleoptera</taxon>
        <taxon>Polyphaga</taxon>
        <taxon>Cucujiformia</taxon>
        <taxon>Curculionidae</taxon>
        <taxon>Dryophthorinae</taxon>
        <taxon>Rhynchophorus</taxon>
    </lineage>
</organism>
<accession>A0A140DL36</accession>
<name>A0A140DL36_RHYFE</name>
<evidence type="ECO:0000313" key="1">
    <source>
        <dbReference type="EMBL" id="AMK48651.1"/>
    </source>
</evidence>
<sequence>MDAVPTLFEDEQFRDEPLSGKANVGPEDCEYLDHIYTTDLNETIFMIYQFRQVLDEFNANQMIPIQE</sequence>
<protein>
    <submittedName>
        <fullName evidence="1">Alpha-glucosidase</fullName>
    </submittedName>
</protein>
<feature type="non-terminal residue" evidence="1">
    <location>
        <position position="1"/>
    </location>
</feature>
<proteinExistence type="evidence at transcript level"/>
<reference evidence="1" key="1">
    <citation type="submission" date="2015-09" db="EMBL/GenBank/DDBJ databases">
        <title>Molecular characterization of Rhynchophorus ferrugineus (Olivier) (Coleoptera: Curculionidae) transcriptome.</title>
        <authorList>
            <person name="Hussain A."/>
            <person name="Rizwan-ul-Haq M."/>
            <person name="Al-Ayedh H."/>
            <person name="Al-Jabr A.M."/>
        </authorList>
    </citation>
    <scope>NUCLEOTIDE SEQUENCE</scope>
    <source>
        <strain evidence="1">RPWSSHCyp132</strain>
    </source>
</reference>
<dbReference type="EMBL" id="KT748870">
    <property type="protein sequence ID" value="AMK48651.1"/>
    <property type="molecule type" value="mRNA"/>
</dbReference>